<dbReference type="EMBL" id="LR797252">
    <property type="protein sequence ID" value="CAB4196658.1"/>
    <property type="molecule type" value="Genomic_DNA"/>
</dbReference>
<organism evidence="1">
    <name type="scientific">uncultured Caudovirales phage</name>
    <dbReference type="NCBI Taxonomy" id="2100421"/>
    <lineage>
        <taxon>Viruses</taxon>
        <taxon>Duplodnaviria</taxon>
        <taxon>Heunggongvirae</taxon>
        <taxon>Uroviricota</taxon>
        <taxon>Caudoviricetes</taxon>
        <taxon>Peduoviridae</taxon>
        <taxon>Maltschvirus</taxon>
        <taxon>Maltschvirus maltsch</taxon>
    </lineage>
</organism>
<proteinExistence type="predicted"/>
<accession>A0A6J5RSP2</accession>
<gene>
    <name evidence="1" type="ORF">UFOVP1290_178</name>
</gene>
<name>A0A6J5RSP2_9CAUD</name>
<protein>
    <submittedName>
        <fullName evidence="1">Uncharacterized protein</fullName>
    </submittedName>
</protein>
<sequence length="65" mass="7687">MKIIVTAQKWDKELQAKFGNYGSTYNAPDSTAEFIEEMSEFGRFDMQRVAISHPWMIEFQNEYDD</sequence>
<evidence type="ECO:0000313" key="1">
    <source>
        <dbReference type="EMBL" id="CAB4196658.1"/>
    </source>
</evidence>
<reference evidence="1" key="1">
    <citation type="submission" date="2020-05" db="EMBL/GenBank/DDBJ databases">
        <authorList>
            <person name="Chiriac C."/>
            <person name="Salcher M."/>
            <person name="Ghai R."/>
            <person name="Kavagutti S V."/>
        </authorList>
    </citation>
    <scope>NUCLEOTIDE SEQUENCE</scope>
</reference>